<dbReference type="FunFam" id="2.10.25.10:FF:000674">
    <property type="entry name" value="Mucin-2"/>
    <property type="match status" value="1"/>
</dbReference>
<dbReference type="Pfam" id="PF13330">
    <property type="entry name" value="Mucin2_WxxW"/>
    <property type="match status" value="1"/>
</dbReference>
<keyword evidence="5" id="KW-0325">Glycoprotein</keyword>
<feature type="domain" description="VWFD" evidence="7">
    <location>
        <begin position="4"/>
        <end position="172"/>
    </location>
</feature>
<proteinExistence type="predicted"/>
<dbReference type="SUPFAM" id="SSF57567">
    <property type="entry name" value="Serine protease inhibitors"/>
    <property type="match status" value="3"/>
</dbReference>
<dbReference type="CDD" id="cd19941">
    <property type="entry name" value="TIL"/>
    <property type="match status" value="3"/>
</dbReference>
<protein>
    <submittedName>
        <fullName evidence="8">Mucin-2-like</fullName>
    </submittedName>
</protein>
<keyword evidence="4" id="KW-1015">Disulfide bond</keyword>
<dbReference type="Pfam" id="PF08742">
    <property type="entry name" value="C8"/>
    <property type="match status" value="3"/>
</dbReference>
<dbReference type="GeneTree" id="ENSGT00940000164871"/>
<feature type="compositionally biased region" description="Low complexity" evidence="6">
    <location>
        <begin position="1042"/>
        <end position="1129"/>
    </location>
</feature>
<dbReference type="Pfam" id="PF25962">
    <property type="entry name" value="TIL_OTOGL_Mucin"/>
    <property type="match status" value="1"/>
</dbReference>
<feature type="region of interest" description="Disordered" evidence="6">
    <location>
        <begin position="1241"/>
        <end position="1350"/>
    </location>
</feature>
<name>A0A3Q3FV77_9LABR</name>
<evidence type="ECO:0000259" key="7">
    <source>
        <dbReference type="PROSITE" id="PS51233"/>
    </source>
</evidence>
<feature type="domain" description="VWFD" evidence="7">
    <location>
        <begin position="755"/>
        <end position="911"/>
    </location>
</feature>
<feature type="region of interest" description="Disordered" evidence="6">
    <location>
        <begin position="1038"/>
        <end position="1129"/>
    </location>
</feature>
<evidence type="ECO:0000256" key="3">
    <source>
        <dbReference type="ARBA" id="ARBA00022729"/>
    </source>
</evidence>
<reference evidence="8" key="2">
    <citation type="submission" date="2025-09" db="UniProtKB">
        <authorList>
            <consortium name="Ensembl"/>
        </authorList>
    </citation>
    <scope>IDENTIFICATION</scope>
</reference>
<evidence type="ECO:0000313" key="8">
    <source>
        <dbReference type="Ensembl" id="ENSLBEP00000024002.1"/>
    </source>
</evidence>
<reference evidence="8" key="1">
    <citation type="submission" date="2025-08" db="UniProtKB">
        <authorList>
            <consortium name="Ensembl"/>
        </authorList>
    </citation>
    <scope>IDENTIFICATION</scope>
</reference>
<dbReference type="InterPro" id="IPR014853">
    <property type="entry name" value="VWF/SSPO/ZAN-like_Cys-rich_dom"/>
</dbReference>
<dbReference type="InterPro" id="IPR002919">
    <property type="entry name" value="TIL_dom"/>
</dbReference>
<dbReference type="GO" id="GO:0031012">
    <property type="term" value="C:extracellular matrix"/>
    <property type="evidence" value="ECO:0007669"/>
    <property type="project" value="TreeGrafter"/>
</dbReference>
<evidence type="ECO:0000256" key="5">
    <source>
        <dbReference type="ARBA" id="ARBA00023180"/>
    </source>
</evidence>
<dbReference type="InterPro" id="IPR058753">
    <property type="entry name" value="TIL_OTOGL_Mucin"/>
</dbReference>
<dbReference type="InterPro" id="IPR025155">
    <property type="entry name" value="WxxW_domain"/>
</dbReference>
<organism evidence="8 9">
    <name type="scientific">Labrus bergylta</name>
    <name type="common">ballan wrasse</name>
    <dbReference type="NCBI Taxonomy" id="56723"/>
    <lineage>
        <taxon>Eukaryota</taxon>
        <taxon>Metazoa</taxon>
        <taxon>Chordata</taxon>
        <taxon>Craniata</taxon>
        <taxon>Vertebrata</taxon>
        <taxon>Euteleostomi</taxon>
        <taxon>Actinopterygii</taxon>
        <taxon>Neopterygii</taxon>
        <taxon>Teleostei</taxon>
        <taxon>Neoteleostei</taxon>
        <taxon>Acanthomorphata</taxon>
        <taxon>Eupercaria</taxon>
        <taxon>Labriformes</taxon>
        <taxon>Labridae</taxon>
        <taxon>Labrus</taxon>
    </lineage>
</organism>
<dbReference type="InterPro" id="IPR001846">
    <property type="entry name" value="VWF_type-D"/>
</dbReference>
<evidence type="ECO:0000256" key="4">
    <source>
        <dbReference type="ARBA" id="ARBA00023157"/>
    </source>
</evidence>
<comment type="subcellular location">
    <subcellularLocation>
        <location evidence="1">Secreted</location>
    </subcellularLocation>
</comment>
<dbReference type="Gene3D" id="2.10.25.10">
    <property type="entry name" value="Laminin"/>
    <property type="match status" value="3"/>
</dbReference>
<keyword evidence="2" id="KW-0964">Secreted</keyword>
<dbReference type="GO" id="GO:0005615">
    <property type="term" value="C:extracellular space"/>
    <property type="evidence" value="ECO:0007669"/>
    <property type="project" value="TreeGrafter"/>
</dbReference>
<sequence>HVSSICSTWGREHFKTFDGDVYQFPGMCEYNLASDCHSPYQEFSVHMKRKDNDGNPTVGYVVVTINDLSFHLTKTLVTVNGLVHLPYYNGGVQVEKNAVYIKLQSKVGVVVMWNGDDSVMVELDADYANRTCGLCGDFNGISVHNEFIHNRKISSIEFGNNQKVHRPNDNCEDPYEKEDESLEAVTVHDLCKEFQTSCEQMLHSESWRSCTNQINPEPYIKACVQDMCGCNNRSNDFCVCSTLSEFSRQCSHAGGEPPNWRTPQFKDCPYNMVYEESGSPCMDTCTHQDTSSMCEEHKMDGCFCPTTVFDNISLRGCIAQTECQCKHDRIYDSGEVHRQGREEWACKSRQTPSTCAVEEGSHVTTFDGKTYTFHGECYYTLAKGDASPKFTILAQLVPCANQKFDTCLKTLKVLLNNDRNNDINIFRASSFHILLQTSFGLQIQIQHVPLMQVYVTLEQSYRAKTLCGNYNMVLSDDMKTPQGIVEGTAASFINSWKANIMCRDREERLDEPCSLQRCTYASCNCEKSEDCLCAVFSSYARACASNGVFLTDWRENVCKYSRNCPESQTFSYKHQRCQLTCRSLGSMQQSCTSDFLPVDGCSCSEGLYLNDDGICVTMEKCPCYHNEGYIKPGKSISIKDEHVCTNGVLHCRSWRARSLCPFPKVFFNCSAAGTGELGLQCARTCLNLDSDDCDSTECESGCQCPVGLFDDGKGSCVKENQCPCQHGGHFYVPGSTIPNQCNTGNWECTNNKCPGTCVIYGSGHYNTFDQRTYGFQGHCAYVAVKNNCGNKTIHDNFGVITENVPCGSTGTTCSKTVRIQLGDLGHGAQIQYKIRTVGLYLVVESAIGLTVIWDRKTTVRTLLDPKHSGEVCGLCGDFNGDGQNDFTTQGQLTVSNVLEFANSWKVSSSCPDVDTNVDSCGARPNRHHWAKMMCSIITGETFKNCHNKVAPRPFYENCVKDSCACDSGGDCECFCTAVAAYAQACNEADVCVAWRTPEICVFCDYYNSPDDCKWHYNPCHTPCYKTCLNPQGQCSSPTPNLEEVTTPPTTGEPPTTAKPTTTTSPPDTTTESTTTTSEPTTTTAEPTTTTIVTTTPTIPTTTEEPTTTAKPTTTTSPPDTTTESTTTTSTQPCITTCEWSEWYDVHNPLEDKSDWETYENIINSGKEICENKIDIDCRATDYPDKDFNDYLDETGQVVICNVSTGLTCRQQDQLKPPRKCFNYKIRVCCEVEICGTTTSSTLSTTASTTTKQTEPTTTTKEPTTTAKPTTTTSPTTTKVVPPTTPMTTEEPTTTAKPPTTTSPPVITTESTTTTSEPTSTSAEPTTTTKVVPPTTPMTTEEPTTTAKPPT</sequence>
<dbReference type="Pfam" id="PF00094">
    <property type="entry name" value="VWD"/>
    <property type="match status" value="4"/>
</dbReference>
<evidence type="ECO:0000256" key="1">
    <source>
        <dbReference type="ARBA" id="ARBA00004613"/>
    </source>
</evidence>
<keyword evidence="3" id="KW-0732">Signal</keyword>
<accession>A0A3Q3FV77</accession>
<dbReference type="Ensembl" id="ENSLBET00000025246.1">
    <property type="protein sequence ID" value="ENSLBEP00000024002.1"/>
    <property type="gene ID" value="ENSLBEG00000018272.1"/>
</dbReference>
<dbReference type="PANTHER" id="PTHR11339">
    <property type="entry name" value="EXTRACELLULAR MATRIX GLYCOPROTEIN RELATED"/>
    <property type="match status" value="1"/>
</dbReference>
<dbReference type="InterPro" id="IPR050780">
    <property type="entry name" value="Mucin_vWF_Thrombospondin_sf"/>
</dbReference>
<dbReference type="SMART" id="SM00832">
    <property type="entry name" value="C8"/>
    <property type="match status" value="3"/>
</dbReference>
<evidence type="ECO:0000256" key="2">
    <source>
        <dbReference type="ARBA" id="ARBA00022525"/>
    </source>
</evidence>
<feature type="domain" description="VWFD" evidence="7">
    <location>
        <begin position="353"/>
        <end position="503"/>
    </location>
</feature>
<evidence type="ECO:0000256" key="6">
    <source>
        <dbReference type="SAM" id="MobiDB-lite"/>
    </source>
</evidence>
<dbReference type="Proteomes" id="UP000261660">
    <property type="component" value="Unplaced"/>
</dbReference>
<dbReference type="SMART" id="SM00216">
    <property type="entry name" value="VWD"/>
    <property type="match status" value="3"/>
</dbReference>
<dbReference type="InterPro" id="IPR036084">
    <property type="entry name" value="Ser_inhib-like_sf"/>
</dbReference>
<evidence type="ECO:0000313" key="9">
    <source>
        <dbReference type="Proteomes" id="UP000261660"/>
    </source>
</evidence>
<dbReference type="PANTHER" id="PTHR11339:SF371">
    <property type="entry name" value="MUCIN-2"/>
    <property type="match status" value="1"/>
</dbReference>
<keyword evidence="9" id="KW-1185">Reference proteome</keyword>
<dbReference type="PROSITE" id="PS51233">
    <property type="entry name" value="VWFD"/>
    <property type="match status" value="3"/>
</dbReference>
<dbReference type="Pfam" id="PF01826">
    <property type="entry name" value="TIL"/>
    <property type="match status" value="1"/>
</dbReference>